<comment type="function">
    <text evidence="7">Involved in maintaining the homeostasis of cellular nucleotides by catalyzing the interconversion of nucleoside phosphates. Has GTP:AMP phosphotransferase and ITP:AMP phosphotransferase activities.</text>
</comment>
<evidence type="ECO:0000256" key="7">
    <source>
        <dbReference type="HAMAP-Rule" id="MF_03169"/>
    </source>
</evidence>
<dbReference type="GO" id="GO:0005759">
    <property type="term" value="C:mitochondrial matrix"/>
    <property type="evidence" value="ECO:0007669"/>
    <property type="project" value="UniProtKB-SubCell"/>
</dbReference>
<dbReference type="GO" id="GO:0046041">
    <property type="term" value="P:ITP metabolic process"/>
    <property type="evidence" value="ECO:0007669"/>
    <property type="project" value="UniProtKB-UniRule"/>
</dbReference>
<dbReference type="CDD" id="cd01428">
    <property type="entry name" value="ADK"/>
    <property type="match status" value="1"/>
</dbReference>
<dbReference type="GO" id="GO:0005524">
    <property type="term" value="F:ATP binding"/>
    <property type="evidence" value="ECO:0007669"/>
    <property type="project" value="InterPro"/>
</dbReference>
<dbReference type="FunFam" id="3.40.50.300:FF:000106">
    <property type="entry name" value="Adenylate kinase mitochondrial"/>
    <property type="match status" value="1"/>
</dbReference>
<dbReference type="GO" id="GO:0046039">
    <property type="term" value="P:GTP metabolic process"/>
    <property type="evidence" value="ECO:0007669"/>
    <property type="project" value="UniProtKB-UniRule"/>
</dbReference>
<comment type="similarity">
    <text evidence="7">Belongs to the adenylate kinase family. AK3 subfamily.</text>
</comment>
<feature type="region of interest" description="LID" evidence="7">
    <location>
        <begin position="124"/>
        <end position="161"/>
    </location>
</feature>
<proteinExistence type="inferred from homology"/>
<dbReference type="InterPro" id="IPR028586">
    <property type="entry name" value="AK3/Ak4_mitochondrial"/>
</dbReference>
<feature type="binding site" evidence="7">
    <location>
        <position position="198"/>
    </location>
    <ligand>
        <name>GTP</name>
        <dbReference type="ChEBI" id="CHEBI:37565"/>
    </ligand>
</feature>
<keyword evidence="2 7" id="KW-0808">Transferase</keyword>
<organism evidence="9 10">
    <name type="scientific">Ladona fulva</name>
    <name type="common">Scarce chaser dragonfly</name>
    <name type="synonym">Libellula fulva</name>
    <dbReference type="NCBI Taxonomy" id="123851"/>
    <lineage>
        <taxon>Eukaryota</taxon>
        <taxon>Metazoa</taxon>
        <taxon>Ecdysozoa</taxon>
        <taxon>Arthropoda</taxon>
        <taxon>Hexapoda</taxon>
        <taxon>Insecta</taxon>
        <taxon>Pterygota</taxon>
        <taxon>Palaeoptera</taxon>
        <taxon>Odonata</taxon>
        <taxon>Epiprocta</taxon>
        <taxon>Anisoptera</taxon>
        <taxon>Libelluloidea</taxon>
        <taxon>Libellulidae</taxon>
        <taxon>Ladona</taxon>
    </lineage>
</organism>
<dbReference type="Pfam" id="PF00406">
    <property type="entry name" value="ADK"/>
    <property type="match status" value="1"/>
</dbReference>
<dbReference type="GO" id="GO:0046899">
    <property type="term" value="F:nucleoside triphosphate adenylate kinase activity"/>
    <property type="evidence" value="ECO:0007669"/>
    <property type="project" value="UniProtKB-UniRule"/>
</dbReference>
<keyword evidence="6 7" id="KW-0342">GTP-binding</keyword>
<evidence type="ECO:0000256" key="2">
    <source>
        <dbReference type="ARBA" id="ARBA00022679"/>
    </source>
</evidence>
<evidence type="ECO:0000256" key="3">
    <source>
        <dbReference type="ARBA" id="ARBA00022741"/>
    </source>
</evidence>
<comment type="subunit">
    <text evidence="7">Monomer.</text>
</comment>
<feature type="domain" description="Adenylate kinase active site lid" evidence="8">
    <location>
        <begin position="125"/>
        <end position="160"/>
    </location>
</feature>
<feature type="binding site" evidence="7">
    <location>
        <position position="125"/>
    </location>
    <ligand>
        <name>GTP</name>
        <dbReference type="ChEBI" id="CHEBI:37565"/>
    </ligand>
</feature>
<keyword evidence="4 7" id="KW-0418">Kinase</keyword>
<dbReference type="OrthoDB" id="439792at2759"/>
<feature type="binding site" evidence="7">
    <location>
        <begin position="61"/>
        <end position="63"/>
    </location>
    <ligand>
        <name>AMP</name>
        <dbReference type="ChEBI" id="CHEBI:456215"/>
    </ligand>
</feature>
<dbReference type="PROSITE" id="PS00113">
    <property type="entry name" value="ADENYLATE_KINASE"/>
    <property type="match status" value="1"/>
</dbReference>
<comment type="subcellular location">
    <subcellularLocation>
        <location evidence="1 7">Mitochondrion matrix</location>
    </subcellularLocation>
</comment>
<dbReference type="InterPro" id="IPR007862">
    <property type="entry name" value="Adenylate_kinase_lid-dom"/>
</dbReference>
<protein>
    <recommendedName>
        <fullName evidence="7">GTP:AMP phosphotransferase, mitochondrial</fullName>
        <ecNumber evidence="7">2.7.4.10</ecNumber>
    </recommendedName>
    <alternativeName>
        <fullName evidence="7">Adenylate kinase 3</fullName>
        <shortName evidence="7">AK 3</shortName>
    </alternativeName>
</protein>
<feature type="binding site" evidence="7">
    <location>
        <position position="95"/>
    </location>
    <ligand>
        <name>AMP</name>
        <dbReference type="ChEBI" id="CHEBI:456215"/>
    </ligand>
</feature>
<dbReference type="Proteomes" id="UP000792457">
    <property type="component" value="Unassembled WGS sequence"/>
</dbReference>
<dbReference type="InterPro" id="IPR033690">
    <property type="entry name" value="Adenylat_kinase_CS"/>
</dbReference>
<keyword evidence="10" id="KW-1185">Reference proteome</keyword>
<dbReference type="GO" id="GO:0046033">
    <property type="term" value="P:AMP metabolic process"/>
    <property type="evidence" value="ECO:0007669"/>
    <property type="project" value="UniProtKB-UniRule"/>
</dbReference>
<feature type="binding site" evidence="7">
    <location>
        <position position="169"/>
    </location>
    <ligand>
        <name>AMP</name>
        <dbReference type="ChEBI" id="CHEBI:456215"/>
    </ligand>
</feature>
<comment type="caution">
    <text evidence="9">The sequence shown here is derived from an EMBL/GenBank/DDBJ whole genome shotgun (WGS) entry which is preliminary data.</text>
</comment>
<dbReference type="HAMAP" id="MF_03169">
    <property type="entry name" value="Adenylate_kinase_AK3"/>
    <property type="match status" value="1"/>
</dbReference>
<keyword evidence="5 7" id="KW-0496">Mitochondrion</keyword>
<gene>
    <name evidence="7" type="primary">Adk3</name>
    <name evidence="9" type="ORF">J437_LFUL008697</name>
</gene>
<feature type="binding site" evidence="7">
    <location>
        <position position="40"/>
    </location>
    <ligand>
        <name>AMP</name>
        <dbReference type="ChEBI" id="CHEBI:456215"/>
    </ligand>
</feature>
<feature type="binding site" evidence="7">
    <location>
        <position position="158"/>
    </location>
    <ligand>
        <name>AMP</name>
        <dbReference type="ChEBI" id="CHEBI:456215"/>
    </ligand>
</feature>
<dbReference type="GO" id="GO:0006172">
    <property type="term" value="P:ADP biosynthetic process"/>
    <property type="evidence" value="ECO:0007669"/>
    <property type="project" value="UniProtKB-UniRule"/>
</dbReference>
<dbReference type="EC" id="2.7.4.10" evidence="7"/>
<sequence length="217" mass="24680">MAKILQAVILGAPASGKGTISSRIVKSFDVIHLSSGDILRGHIENQTDYGVRVKSTIEKGLLVPDDLMVTLIENELKHIHRKSWILDGFPRTRVQAEMLSTKVKLDFVINLVVDFDVLIDRIKGRWVHLPSGRVYHSEFNPPIVPGKDDITGEDLVQRSDDNAKSLHKRLSLYSEKIPPVIEFYKESKLLHNFHGKTSNEIWPKVYSFIAQFLKEEN</sequence>
<dbReference type="InterPro" id="IPR006259">
    <property type="entry name" value="Adenyl_kin_sub"/>
</dbReference>
<dbReference type="AlphaFoldDB" id="A0A8K0KE68"/>
<comment type="domain">
    <text evidence="7">Consists of three domains, a large central CORE domain and two small peripheral domains, NMPbind and LID, which undergo movements during catalysis. The LID domain closes over the site of phosphoryl transfer upon GTP binding. Assembling and dissambling the active center during each catalytic cycle provides an effective means to prevent GTP hydrolysis.</text>
</comment>
<evidence type="ECO:0000259" key="8">
    <source>
        <dbReference type="Pfam" id="PF05191"/>
    </source>
</evidence>
<keyword evidence="3 7" id="KW-0547">Nucleotide-binding</keyword>
<dbReference type="PANTHER" id="PTHR23359">
    <property type="entry name" value="NUCLEOTIDE KINASE"/>
    <property type="match status" value="1"/>
</dbReference>
<dbReference type="SUPFAM" id="SSF52540">
    <property type="entry name" value="P-loop containing nucleoside triphosphate hydrolases"/>
    <property type="match status" value="1"/>
</dbReference>
<comment type="caution">
    <text evidence="7">Lacks conserved residue(s) required for the propagation of feature annotation.</text>
</comment>
<evidence type="ECO:0000256" key="5">
    <source>
        <dbReference type="ARBA" id="ARBA00023128"/>
    </source>
</evidence>
<dbReference type="HAMAP" id="MF_00235">
    <property type="entry name" value="Adenylate_kinase_Adk"/>
    <property type="match status" value="1"/>
</dbReference>
<name>A0A8K0KE68_LADFU</name>
<evidence type="ECO:0000256" key="1">
    <source>
        <dbReference type="ARBA" id="ARBA00004305"/>
    </source>
</evidence>
<dbReference type="Pfam" id="PF05191">
    <property type="entry name" value="ADK_lid"/>
    <property type="match status" value="1"/>
</dbReference>
<evidence type="ECO:0000313" key="9">
    <source>
        <dbReference type="EMBL" id="KAG8232559.1"/>
    </source>
</evidence>
<accession>A0A8K0KE68</accession>
<dbReference type="InterPro" id="IPR000850">
    <property type="entry name" value="Adenylat/UMP-CMP_kin"/>
</dbReference>
<dbReference type="GO" id="GO:0005525">
    <property type="term" value="F:GTP binding"/>
    <property type="evidence" value="ECO:0007669"/>
    <property type="project" value="UniProtKB-KW"/>
</dbReference>
<feature type="binding site" evidence="7">
    <location>
        <begin position="134"/>
        <end position="135"/>
    </location>
    <ligand>
        <name>GTP</name>
        <dbReference type="ChEBI" id="CHEBI:37565"/>
    </ligand>
</feature>
<dbReference type="EMBL" id="KZ308631">
    <property type="protein sequence ID" value="KAG8232559.1"/>
    <property type="molecule type" value="Genomic_DNA"/>
</dbReference>
<feature type="binding site" evidence="7">
    <location>
        <begin position="88"/>
        <end position="91"/>
    </location>
    <ligand>
        <name>AMP</name>
        <dbReference type="ChEBI" id="CHEBI:456215"/>
    </ligand>
</feature>
<dbReference type="InterPro" id="IPR027417">
    <property type="entry name" value="P-loop_NTPase"/>
</dbReference>
<reference evidence="9" key="2">
    <citation type="submission" date="2017-10" db="EMBL/GenBank/DDBJ databases">
        <title>Ladona fulva Genome sequencing and assembly.</title>
        <authorList>
            <person name="Murali S."/>
            <person name="Richards S."/>
            <person name="Bandaranaike D."/>
            <person name="Bellair M."/>
            <person name="Blankenburg K."/>
            <person name="Chao H."/>
            <person name="Dinh H."/>
            <person name="Doddapaneni H."/>
            <person name="Dugan-Rocha S."/>
            <person name="Elkadiri S."/>
            <person name="Gnanaolivu R."/>
            <person name="Hernandez B."/>
            <person name="Skinner E."/>
            <person name="Javaid M."/>
            <person name="Lee S."/>
            <person name="Li M."/>
            <person name="Ming W."/>
            <person name="Munidasa M."/>
            <person name="Muniz J."/>
            <person name="Nguyen L."/>
            <person name="Hughes D."/>
            <person name="Osuji N."/>
            <person name="Pu L.-L."/>
            <person name="Puazo M."/>
            <person name="Qu C."/>
            <person name="Quiroz J."/>
            <person name="Raj R."/>
            <person name="Weissenberger G."/>
            <person name="Xin Y."/>
            <person name="Zou X."/>
            <person name="Han Y."/>
            <person name="Worley K."/>
            <person name="Muzny D."/>
            <person name="Gibbs R."/>
        </authorList>
    </citation>
    <scope>NUCLEOTIDE SEQUENCE</scope>
    <source>
        <strain evidence="9">Sampled in the wild</strain>
    </source>
</reference>
<evidence type="ECO:0000256" key="4">
    <source>
        <dbReference type="ARBA" id="ARBA00022777"/>
    </source>
</evidence>
<reference evidence="9" key="1">
    <citation type="submission" date="2013-04" db="EMBL/GenBank/DDBJ databases">
        <authorList>
            <person name="Qu J."/>
            <person name="Murali S.C."/>
            <person name="Bandaranaike D."/>
            <person name="Bellair M."/>
            <person name="Blankenburg K."/>
            <person name="Chao H."/>
            <person name="Dinh H."/>
            <person name="Doddapaneni H."/>
            <person name="Downs B."/>
            <person name="Dugan-Rocha S."/>
            <person name="Elkadiri S."/>
            <person name="Gnanaolivu R.D."/>
            <person name="Hernandez B."/>
            <person name="Javaid M."/>
            <person name="Jayaseelan J.C."/>
            <person name="Lee S."/>
            <person name="Li M."/>
            <person name="Ming W."/>
            <person name="Munidasa M."/>
            <person name="Muniz J."/>
            <person name="Nguyen L."/>
            <person name="Ongeri F."/>
            <person name="Osuji N."/>
            <person name="Pu L.-L."/>
            <person name="Puazo M."/>
            <person name="Qu C."/>
            <person name="Quiroz J."/>
            <person name="Raj R."/>
            <person name="Weissenberger G."/>
            <person name="Xin Y."/>
            <person name="Zou X."/>
            <person name="Han Y."/>
            <person name="Richards S."/>
            <person name="Worley K."/>
            <person name="Muzny D."/>
            <person name="Gibbs R."/>
        </authorList>
    </citation>
    <scope>NUCLEOTIDE SEQUENCE</scope>
    <source>
        <strain evidence="9">Sampled in the wild</strain>
    </source>
</reference>
<comment type="catalytic activity">
    <reaction evidence="7">
        <text>a ribonucleoside 5'-triphosphate + AMP = a ribonucleoside 5'-diphosphate + ADP</text>
        <dbReference type="Rhea" id="RHEA:13749"/>
        <dbReference type="ChEBI" id="CHEBI:57930"/>
        <dbReference type="ChEBI" id="CHEBI:61557"/>
        <dbReference type="ChEBI" id="CHEBI:456215"/>
        <dbReference type="ChEBI" id="CHEBI:456216"/>
        <dbReference type="EC" id="2.7.4.10"/>
    </reaction>
</comment>
<evidence type="ECO:0000313" key="10">
    <source>
        <dbReference type="Proteomes" id="UP000792457"/>
    </source>
</evidence>
<dbReference type="GO" id="GO:0004017">
    <property type="term" value="F:AMP kinase activity"/>
    <property type="evidence" value="ECO:0007669"/>
    <property type="project" value="InterPro"/>
</dbReference>
<dbReference type="Gene3D" id="3.40.50.300">
    <property type="entry name" value="P-loop containing nucleotide triphosphate hydrolases"/>
    <property type="match status" value="1"/>
</dbReference>
<feature type="region of interest" description="NMPbind" evidence="7">
    <location>
        <begin position="34"/>
        <end position="63"/>
    </location>
</feature>
<evidence type="ECO:0000256" key="6">
    <source>
        <dbReference type="ARBA" id="ARBA00023134"/>
    </source>
</evidence>
<dbReference type="NCBIfam" id="TIGR01351">
    <property type="entry name" value="adk"/>
    <property type="match status" value="1"/>
</dbReference>
<dbReference type="PRINTS" id="PR00094">
    <property type="entry name" value="ADENYLTKNASE"/>
</dbReference>
<feature type="binding site" evidence="7">
    <location>
        <position position="35"/>
    </location>
    <ligand>
        <name>AMP</name>
        <dbReference type="ChEBI" id="CHEBI:456215"/>
    </ligand>
</feature>